<keyword evidence="7 8" id="KW-0998">Cell outer membrane</keyword>
<evidence type="ECO:0000256" key="2">
    <source>
        <dbReference type="ARBA" id="ARBA00022448"/>
    </source>
</evidence>
<dbReference type="InterPro" id="IPR008969">
    <property type="entry name" value="CarboxyPept-like_regulatory"/>
</dbReference>
<dbReference type="Gene3D" id="2.170.130.10">
    <property type="entry name" value="TonB-dependent receptor, plug domain"/>
    <property type="match status" value="1"/>
</dbReference>
<keyword evidence="2 8" id="KW-0813">Transport</keyword>
<evidence type="ECO:0000256" key="3">
    <source>
        <dbReference type="ARBA" id="ARBA00022452"/>
    </source>
</evidence>
<gene>
    <name evidence="13" type="ORF">HX018_00945</name>
</gene>
<feature type="domain" description="TonB-dependent receptor plug" evidence="12">
    <location>
        <begin position="240"/>
        <end position="345"/>
    </location>
</feature>
<keyword evidence="3 8" id="KW-1134">Transmembrane beta strand</keyword>
<evidence type="ECO:0000256" key="10">
    <source>
        <dbReference type="SAM" id="Phobius"/>
    </source>
</evidence>
<reference evidence="13" key="2">
    <citation type="journal article" date="2022" name="Sci. Total Environ.">
        <title>Prevalence, transmission, and molecular epidemiology of tet(X)-positive bacteria among humans, animals, and environmental niches in China: An epidemiological, and genomic-based study.</title>
        <authorList>
            <person name="Dong N."/>
            <person name="Zeng Y."/>
            <person name="Cai C."/>
            <person name="Sun C."/>
            <person name="Lu J."/>
            <person name="Liu C."/>
            <person name="Zhou H."/>
            <person name="Sun Q."/>
            <person name="Shu L."/>
            <person name="Wang H."/>
            <person name="Wang Y."/>
            <person name="Wang S."/>
            <person name="Wu C."/>
            <person name="Chan E.W."/>
            <person name="Chen G."/>
            <person name="Shen Z."/>
            <person name="Chen S."/>
            <person name="Zhang R."/>
        </authorList>
    </citation>
    <scope>NUCLEOTIDE SEQUENCE</scope>
    <source>
        <strain evidence="13">R1692</strain>
    </source>
</reference>
<dbReference type="Pfam" id="PF00593">
    <property type="entry name" value="TonB_dep_Rec_b-barrel"/>
    <property type="match status" value="1"/>
</dbReference>
<accession>A0ABT7NI06</accession>
<evidence type="ECO:0000259" key="12">
    <source>
        <dbReference type="Pfam" id="PF07715"/>
    </source>
</evidence>
<evidence type="ECO:0000256" key="7">
    <source>
        <dbReference type="ARBA" id="ARBA00023237"/>
    </source>
</evidence>
<comment type="similarity">
    <text evidence="8 9">Belongs to the TonB-dependent receptor family.</text>
</comment>
<evidence type="ECO:0000256" key="1">
    <source>
        <dbReference type="ARBA" id="ARBA00004571"/>
    </source>
</evidence>
<keyword evidence="5 9" id="KW-0798">TonB box</keyword>
<dbReference type="Gene3D" id="2.60.40.1120">
    <property type="entry name" value="Carboxypeptidase-like, regulatory domain"/>
    <property type="match status" value="1"/>
</dbReference>
<protein>
    <submittedName>
        <fullName evidence="13">TonB-dependent receptor</fullName>
    </submittedName>
</protein>
<dbReference type="SUPFAM" id="SSF49464">
    <property type="entry name" value="Carboxypeptidase regulatory domain-like"/>
    <property type="match status" value="1"/>
</dbReference>
<organism evidence="13 14">
    <name type="scientific">Sphingobacterium hotanense</name>
    <dbReference type="NCBI Taxonomy" id="649196"/>
    <lineage>
        <taxon>Bacteria</taxon>
        <taxon>Pseudomonadati</taxon>
        <taxon>Bacteroidota</taxon>
        <taxon>Sphingobacteriia</taxon>
        <taxon>Sphingobacteriales</taxon>
        <taxon>Sphingobacteriaceae</taxon>
        <taxon>Sphingobacterium</taxon>
    </lineage>
</organism>
<keyword evidence="10" id="KW-1133">Transmembrane helix</keyword>
<feature type="domain" description="TonB-dependent receptor-like beta-barrel" evidence="11">
    <location>
        <begin position="532"/>
        <end position="1088"/>
    </location>
</feature>
<keyword evidence="4 8" id="KW-0812">Transmembrane</keyword>
<comment type="caution">
    <text evidence="13">The sequence shown here is derived from an EMBL/GenBank/DDBJ whole genome shotgun (WGS) entry which is preliminary data.</text>
</comment>
<evidence type="ECO:0000256" key="9">
    <source>
        <dbReference type="RuleBase" id="RU003357"/>
    </source>
</evidence>
<evidence type="ECO:0000313" key="14">
    <source>
        <dbReference type="Proteomes" id="UP001170954"/>
    </source>
</evidence>
<comment type="subcellular location">
    <subcellularLocation>
        <location evidence="1 8">Cell outer membrane</location>
        <topology evidence="1 8">Multi-pass membrane protein</topology>
    </subcellularLocation>
</comment>
<evidence type="ECO:0000256" key="8">
    <source>
        <dbReference type="PROSITE-ProRule" id="PRU01360"/>
    </source>
</evidence>
<dbReference type="InterPro" id="IPR023997">
    <property type="entry name" value="TonB-dep_OMP_SusC/RagA_CS"/>
</dbReference>
<sequence length="1124" mass="124576">MKNYQGLINPYPIRFINTFLSRIRYQIMIFKILCIFLVIGSFQLQAKSFSQQLSYKKKAAKVESAFKYLEDKTSFVILYDLKELKSLKPMDINISNASVTQFLNTLLKDLPYDYTIEDKTILINKVNKPAKRVSTASSKVTNVAPIQQTLRGVVKAEDGSALEAVSIVDVNSKQGASTDASGNFQITINSFPTTLRFSLVGYATAERQVTSASQVLNISLAPQVSDLDEVVVVGYGTQKKVNLTGAVAVVKSEQLTKQPVGQASTALQGAAPGLTVTQGSGQPGRDDGGLRIRGIGTLGNANPLVLIDGVEGNINNVNTNDIENISVLKDASSAAIYGSRAANGVILVTTKRAKNEGVTVDYNNYAGWQTPTQMTDMVSGLDHMNLLNEAYTNTGKSPIFTEQMIKDYTAGMESNPDRFPNTDWQNLTMKNNAFMQNHYIAAQGGSEKVKVLGSLGFFDQDGILENTNFRRYNFRLNSDLQISNKVSAALDFFFTKSELKEPAGGTTSIFHWMRRIPANQAGILSTGQYGEGWNGDNPIAKARDGGLNLENPLNSVFNIDLKYKPIDGMTVNLVYSPKYEINHEKLFYNTVQSYYWNGDKAYLTPQKNSLTEKYEQYWYNNLRAVVSYEKTLASDHNFNVMAGFQQEDQRDNFLSGYREIFLIPELQELNAGNQENNIARGTSSEWSLRSVFGRLNYDFQGKYLFEANARYDGSSRFAVGNKFSFFPSFSAGWRVSQEPFMESLSSVVSDMKIRGSWGKLGNQNITGLYSFASYFNIGATNYAFGENISTGAALTTMANSDIRWETTNVSNVGLDLTLWRNLNITADYFYRKTSGILLQLDISRYLGFSTPPFQNAGVVENKGWDVSVAYNNAIGDFKYNVAVNLSDVQNKILDMRGVLRTGLTVNHEGHPIGSLYGYEAIGYFSSAEDVAGSATQIGNIAPGDIKYKDQNGDGKIDAADEIIMGSPIPRYTYSANLGASYRGLDIALFFQGVGKADGYLYGQGIMPFYQGGTIQEQHKDRWTPDNPNAAFPRFAFNENNNIQNSTFWMKNAAYLRLKNVTLGYNVPLPTSANMPVRALRIFASGQNLFTKTNFWKGYDPEGPISTGGWYPQMKVYSFGLSAKF</sequence>
<evidence type="ECO:0000256" key="6">
    <source>
        <dbReference type="ARBA" id="ARBA00023136"/>
    </source>
</evidence>
<dbReference type="InterPro" id="IPR012910">
    <property type="entry name" value="Plug_dom"/>
</dbReference>
<dbReference type="Pfam" id="PF07715">
    <property type="entry name" value="Plug"/>
    <property type="match status" value="1"/>
</dbReference>
<evidence type="ECO:0000256" key="4">
    <source>
        <dbReference type="ARBA" id="ARBA00022692"/>
    </source>
</evidence>
<dbReference type="EMBL" id="JACAGK010000002">
    <property type="protein sequence ID" value="MDM1046818.1"/>
    <property type="molecule type" value="Genomic_DNA"/>
</dbReference>
<dbReference type="InterPro" id="IPR023996">
    <property type="entry name" value="TonB-dep_OMP_SusC/RagA"/>
</dbReference>
<dbReference type="RefSeq" id="WP_286650170.1">
    <property type="nucleotide sequence ID" value="NZ_JACAGK010000002.1"/>
</dbReference>
<proteinExistence type="inferred from homology"/>
<dbReference type="InterPro" id="IPR000531">
    <property type="entry name" value="Beta-barrel_TonB"/>
</dbReference>
<dbReference type="InterPro" id="IPR037066">
    <property type="entry name" value="Plug_dom_sf"/>
</dbReference>
<evidence type="ECO:0000259" key="11">
    <source>
        <dbReference type="Pfam" id="PF00593"/>
    </source>
</evidence>
<evidence type="ECO:0000313" key="13">
    <source>
        <dbReference type="EMBL" id="MDM1046818.1"/>
    </source>
</evidence>
<keyword evidence="6 8" id="KW-0472">Membrane</keyword>
<keyword evidence="14" id="KW-1185">Reference proteome</keyword>
<dbReference type="InterPro" id="IPR036942">
    <property type="entry name" value="Beta-barrel_TonB_sf"/>
</dbReference>
<name>A0ABT7NI06_9SPHI</name>
<dbReference type="Pfam" id="PF13715">
    <property type="entry name" value="CarbopepD_reg_2"/>
    <property type="match status" value="1"/>
</dbReference>
<dbReference type="Proteomes" id="UP001170954">
    <property type="component" value="Unassembled WGS sequence"/>
</dbReference>
<keyword evidence="13" id="KW-0675">Receptor</keyword>
<evidence type="ECO:0000256" key="5">
    <source>
        <dbReference type="ARBA" id="ARBA00023077"/>
    </source>
</evidence>
<dbReference type="NCBIfam" id="TIGR04056">
    <property type="entry name" value="OMP_RagA_SusC"/>
    <property type="match status" value="1"/>
</dbReference>
<dbReference type="PROSITE" id="PS52016">
    <property type="entry name" value="TONB_DEPENDENT_REC_3"/>
    <property type="match status" value="1"/>
</dbReference>
<dbReference type="NCBIfam" id="TIGR04057">
    <property type="entry name" value="SusC_RagA_signa"/>
    <property type="match status" value="1"/>
</dbReference>
<feature type="transmembrane region" description="Helical" evidence="10">
    <location>
        <begin position="23"/>
        <end position="44"/>
    </location>
</feature>
<dbReference type="SUPFAM" id="SSF56935">
    <property type="entry name" value="Porins"/>
    <property type="match status" value="1"/>
</dbReference>
<dbReference type="InterPro" id="IPR039426">
    <property type="entry name" value="TonB-dep_rcpt-like"/>
</dbReference>
<reference evidence="13" key="1">
    <citation type="submission" date="2020-06" db="EMBL/GenBank/DDBJ databases">
        <authorList>
            <person name="Dong N."/>
        </authorList>
    </citation>
    <scope>NUCLEOTIDE SEQUENCE</scope>
    <source>
        <strain evidence="13">R1692</strain>
    </source>
</reference>
<dbReference type="Gene3D" id="2.40.170.20">
    <property type="entry name" value="TonB-dependent receptor, beta-barrel domain"/>
    <property type="match status" value="1"/>
</dbReference>